<dbReference type="EMBL" id="UINC01112638">
    <property type="protein sequence ID" value="SVC81728.1"/>
    <property type="molecule type" value="Genomic_DNA"/>
</dbReference>
<accession>A0A382Q9V4</accession>
<feature type="non-terminal residue" evidence="1">
    <location>
        <position position="59"/>
    </location>
</feature>
<sequence>MARLIAVPVSMPTKHECKIKRQESFMKPINVGIIGTGWTGGIRANACSKTPLIDELHIA</sequence>
<name>A0A382Q9V4_9ZZZZ</name>
<evidence type="ECO:0008006" key="2">
    <source>
        <dbReference type="Google" id="ProtNLM"/>
    </source>
</evidence>
<reference evidence="1" key="1">
    <citation type="submission" date="2018-05" db="EMBL/GenBank/DDBJ databases">
        <authorList>
            <person name="Lanie J.A."/>
            <person name="Ng W.-L."/>
            <person name="Kazmierczak K.M."/>
            <person name="Andrzejewski T.M."/>
            <person name="Davidsen T.M."/>
            <person name="Wayne K.J."/>
            <person name="Tettelin H."/>
            <person name="Glass J.I."/>
            <person name="Rusch D."/>
            <person name="Podicherti R."/>
            <person name="Tsui H.-C.T."/>
            <person name="Winkler M.E."/>
        </authorList>
    </citation>
    <scope>NUCLEOTIDE SEQUENCE</scope>
</reference>
<gene>
    <name evidence="1" type="ORF">METZ01_LOCUS334582</name>
</gene>
<protein>
    <recommendedName>
        <fullName evidence="2">Gfo/Idh/MocA-like oxidoreductase N-terminal domain-containing protein</fullName>
    </recommendedName>
</protein>
<organism evidence="1">
    <name type="scientific">marine metagenome</name>
    <dbReference type="NCBI Taxonomy" id="408172"/>
    <lineage>
        <taxon>unclassified sequences</taxon>
        <taxon>metagenomes</taxon>
        <taxon>ecological metagenomes</taxon>
    </lineage>
</organism>
<evidence type="ECO:0000313" key="1">
    <source>
        <dbReference type="EMBL" id="SVC81728.1"/>
    </source>
</evidence>
<proteinExistence type="predicted"/>
<dbReference type="AlphaFoldDB" id="A0A382Q9V4"/>